<evidence type="ECO:0000256" key="1">
    <source>
        <dbReference type="SAM" id="MobiDB-lite"/>
    </source>
</evidence>
<feature type="region of interest" description="Disordered" evidence="1">
    <location>
        <begin position="216"/>
        <end position="315"/>
    </location>
</feature>
<accession>A0A9P8Y397</accession>
<evidence type="ECO:0000313" key="3">
    <source>
        <dbReference type="Proteomes" id="UP000756346"/>
    </source>
</evidence>
<name>A0A9P8Y397_9PEZI</name>
<evidence type="ECO:0000313" key="2">
    <source>
        <dbReference type="EMBL" id="KAH7029699.1"/>
    </source>
</evidence>
<dbReference type="EMBL" id="JAGTJQ010000006">
    <property type="protein sequence ID" value="KAH7029699.1"/>
    <property type="molecule type" value="Genomic_DNA"/>
</dbReference>
<feature type="compositionally biased region" description="Polar residues" evidence="1">
    <location>
        <begin position="294"/>
        <end position="315"/>
    </location>
</feature>
<sequence>MSFHLIVEAFEDDYTVILRLPVPDNAPMFYKNLASREKWKLSKLISDLKCCKVQDGLEDYKEDMKTIVDNFHIMVRQRFIQPTFVDGGGSSLLDTGDVPSSDGAAESLSSGARTGELVPFEPPPASSHLHRIAATQSRRRSLPESGGPPKRARRESPSSFGATIPATPSAIGRDEPGTSEVAIRASARRSAIMASHVADINDPMAPRRGAGLIDHSAQADTRQHSQTSSMPTPMDASSLASAQDAPANTPSSYQAADEVPSMAPSPQIPTTLDDAARTPNIAPGLGAPSRSDTELNTPARTPITPVSHTSPSGKILEVSSNCARRGASGNFEFHPPGPCHRSEFTPEDSDGEEDESGGTGISPRELGPGWPSGYEKYFVRVCAVPSLPQLMEAGRKLDSSETSCQPLRLTKIIKAGKEVQSHELDSALSEVKGNWLDWPPSLTAPFDACWSELKPRVIALHGRERDCPGALYYLERGTIRCPEGARGFIFIPVTTFHKPPDSELARKIYITKLRKRDAKSIGFVGWPKVMIMDKSMCIKVDKCPMLCILCGIYERQ</sequence>
<dbReference type="AlphaFoldDB" id="A0A9P8Y397"/>
<feature type="compositionally biased region" description="Acidic residues" evidence="1">
    <location>
        <begin position="345"/>
        <end position="356"/>
    </location>
</feature>
<gene>
    <name evidence="2" type="ORF">B0I36DRAFT_326240</name>
</gene>
<feature type="compositionally biased region" description="Polar residues" evidence="1">
    <location>
        <begin position="218"/>
        <end position="231"/>
    </location>
</feature>
<feature type="region of interest" description="Disordered" evidence="1">
    <location>
        <begin position="91"/>
        <end position="178"/>
    </location>
</feature>
<protein>
    <submittedName>
        <fullName evidence="2">Uncharacterized protein</fullName>
    </submittedName>
</protein>
<feature type="region of interest" description="Disordered" evidence="1">
    <location>
        <begin position="327"/>
        <end position="368"/>
    </location>
</feature>
<proteinExistence type="predicted"/>
<reference evidence="2" key="1">
    <citation type="journal article" date="2021" name="Nat. Commun.">
        <title>Genetic determinants of endophytism in the Arabidopsis root mycobiome.</title>
        <authorList>
            <person name="Mesny F."/>
            <person name="Miyauchi S."/>
            <person name="Thiergart T."/>
            <person name="Pickel B."/>
            <person name="Atanasova L."/>
            <person name="Karlsson M."/>
            <person name="Huettel B."/>
            <person name="Barry K.W."/>
            <person name="Haridas S."/>
            <person name="Chen C."/>
            <person name="Bauer D."/>
            <person name="Andreopoulos W."/>
            <person name="Pangilinan J."/>
            <person name="LaButti K."/>
            <person name="Riley R."/>
            <person name="Lipzen A."/>
            <person name="Clum A."/>
            <person name="Drula E."/>
            <person name="Henrissat B."/>
            <person name="Kohler A."/>
            <person name="Grigoriev I.V."/>
            <person name="Martin F.M."/>
            <person name="Hacquard S."/>
        </authorList>
    </citation>
    <scope>NUCLEOTIDE SEQUENCE</scope>
    <source>
        <strain evidence="2">MPI-CAGE-CH-0230</strain>
    </source>
</reference>
<feature type="compositionally biased region" description="Polar residues" evidence="1">
    <location>
        <begin position="238"/>
        <end position="254"/>
    </location>
</feature>
<dbReference type="GeneID" id="70183859"/>
<dbReference type="OrthoDB" id="10404301at2759"/>
<dbReference type="RefSeq" id="XP_046011987.1">
    <property type="nucleotide sequence ID" value="XM_046154313.1"/>
</dbReference>
<dbReference type="Proteomes" id="UP000756346">
    <property type="component" value="Unassembled WGS sequence"/>
</dbReference>
<keyword evidence="3" id="KW-1185">Reference proteome</keyword>
<comment type="caution">
    <text evidence="2">The sequence shown here is derived from an EMBL/GenBank/DDBJ whole genome shotgun (WGS) entry which is preliminary data.</text>
</comment>
<organism evidence="2 3">
    <name type="scientific">Microdochium trichocladiopsis</name>
    <dbReference type="NCBI Taxonomy" id="1682393"/>
    <lineage>
        <taxon>Eukaryota</taxon>
        <taxon>Fungi</taxon>
        <taxon>Dikarya</taxon>
        <taxon>Ascomycota</taxon>
        <taxon>Pezizomycotina</taxon>
        <taxon>Sordariomycetes</taxon>
        <taxon>Xylariomycetidae</taxon>
        <taxon>Xylariales</taxon>
        <taxon>Microdochiaceae</taxon>
        <taxon>Microdochium</taxon>
    </lineage>
</organism>